<accession>A0A2W4RNJ7</accession>
<evidence type="ECO:0000256" key="1">
    <source>
        <dbReference type="ARBA" id="ARBA00022475"/>
    </source>
</evidence>
<evidence type="ECO:0000256" key="11">
    <source>
        <dbReference type="HAMAP-Rule" id="MF_00766"/>
    </source>
</evidence>
<dbReference type="InterPro" id="IPR001264">
    <property type="entry name" value="Glyco_trans_51"/>
</dbReference>
<keyword evidence="3 11" id="KW-0328">Glycosyltransferase</keyword>
<evidence type="ECO:0000256" key="7">
    <source>
        <dbReference type="ARBA" id="ARBA00022984"/>
    </source>
</evidence>
<dbReference type="GO" id="GO:0009274">
    <property type="term" value="C:peptidoglycan-based cell wall"/>
    <property type="evidence" value="ECO:0007669"/>
    <property type="project" value="InterPro"/>
</dbReference>
<evidence type="ECO:0000313" key="14">
    <source>
        <dbReference type="Proteomes" id="UP000249396"/>
    </source>
</evidence>
<dbReference type="GO" id="GO:0008955">
    <property type="term" value="F:peptidoglycan glycosyltransferase activity"/>
    <property type="evidence" value="ECO:0007669"/>
    <property type="project" value="UniProtKB-UniRule"/>
</dbReference>
<evidence type="ECO:0000256" key="9">
    <source>
        <dbReference type="ARBA" id="ARBA00023136"/>
    </source>
</evidence>
<keyword evidence="7 11" id="KW-0573">Peptidoglycan synthesis</keyword>
<proteinExistence type="inferred from homology"/>
<comment type="caution">
    <text evidence="13">The sequence shown here is derived from an EMBL/GenBank/DDBJ whole genome shotgun (WGS) entry which is preliminary data.</text>
</comment>
<dbReference type="PANTHER" id="PTHR30400:SF0">
    <property type="entry name" value="BIOSYNTHETIC PEPTIDOGLYCAN TRANSGLYCOSYLASE"/>
    <property type="match status" value="1"/>
</dbReference>
<evidence type="ECO:0000256" key="4">
    <source>
        <dbReference type="ARBA" id="ARBA00022679"/>
    </source>
</evidence>
<dbReference type="GO" id="GO:0016763">
    <property type="term" value="F:pentosyltransferase activity"/>
    <property type="evidence" value="ECO:0007669"/>
    <property type="project" value="InterPro"/>
</dbReference>
<reference evidence="13 14" key="1">
    <citation type="journal article" date="2018" name="Aquat. Microb. Ecol.">
        <title>Gammaproteobacterial methanotrophs dominate.</title>
        <authorList>
            <person name="Rissanen A.J."/>
            <person name="Saarenheimo J."/>
            <person name="Tiirola M."/>
            <person name="Peura S."/>
            <person name="Aalto S.L."/>
            <person name="Karvinen A."/>
            <person name="Nykanen H."/>
        </authorList>
    </citation>
    <scope>NUCLEOTIDE SEQUENCE [LARGE SCALE GENOMIC DNA]</scope>
    <source>
        <strain evidence="13">AMbin10</strain>
    </source>
</reference>
<dbReference type="GO" id="GO:0071555">
    <property type="term" value="P:cell wall organization"/>
    <property type="evidence" value="ECO:0007669"/>
    <property type="project" value="UniProtKB-KW"/>
</dbReference>
<organism evidence="13 14">
    <name type="scientific">Candidatus Methylumidiphilus alinenensis</name>
    <dbReference type="NCBI Taxonomy" id="2202197"/>
    <lineage>
        <taxon>Bacteria</taxon>
        <taxon>Pseudomonadati</taxon>
        <taxon>Pseudomonadota</taxon>
        <taxon>Gammaproteobacteria</taxon>
        <taxon>Methylococcales</taxon>
        <taxon>Candidatus Methylumidiphilus</taxon>
    </lineage>
</organism>
<dbReference type="InterPro" id="IPR036950">
    <property type="entry name" value="PBP_transglycosylase"/>
</dbReference>
<keyword evidence="4 11" id="KW-0808">Transferase</keyword>
<dbReference type="UniPathway" id="UPA00219"/>
<gene>
    <name evidence="11" type="primary">mtgA</name>
    <name evidence="13" type="ORF">DM484_05105</name>
</gene>
<dbReference type="Proteomes" id="UP000249396">
    <property type="component" value="Unassembled WGS sequence"/>
</dbReference>
<keyword evidence="6 11" id="KW-0133">Cell shape</keyword>
<keyword evidence="9 11" id="KW-0472">Membrane</keyword>
<name>A0A2W4RNJ7_9GAMM</name>
<dbReference type="InterPro" id="IPR023346">
    <property type="entry name" value="Lysozyme-like_dom_sf"/>
</dbReference>
<evidence type="ECO:0000256" key="6">
    <source>
        <dbReference type="ARBA" id="ARBA00022960"/>
    </source>
</evidence>
<keyword evidence="5 11" id="KW-0812">Transmembrane</keyword>
<dbReference type="NCBIfam" id="TIGR02070">
    <property type="entry name" value="mono_pep_trsgly"/>
    <property type="match status" value="1"/>
</dbReference>
<protein>
    <recommendedName>
        <fullName evidence="11">Biosynthetic peptidoglycan transglycosylase</fullName>
        <ecNumber evidence="11">2.4.99.28</ecNumber>
    </recommendedName>
    <alternativeName>
        <fullName evidence="11">Glycan polymerase</fullName>
    </alternativeName>
    <alternativeName>
        <fullName evidence="11">Peptidoglycan glycosyltransferase MtgA</fullName>
        <shortName evidence="11">PGT</shortName>
    </alternativeName>
</protein>
<evidence type="ECO:0000313" key="13">
    <source>
        <dbReference type="EMBL" id="PZN83109.1"/>
    </source>
</evidence>
<keyword evidence="1 11" id="KW-1003">Cell membrane</keyword>
<comment type="pathway">
    <text evidence="11">Cell wall biogenesis; peptidoglycan biosynthesis.</text>
</comment>
<evidence type="ECO:0000259" key="12">
    <source>
        <dbReference type="Pfam" id="PF00912"/>
    </source>
</evidence>
<dbReference type="InterPro" id="IPR011812">
    <property type="entry name" value="Pep_trsgly"/>
</dbReference>
<dbReference type="PANTHER" id="PTHR30400">
    <property type="entry name" value="MONOFUNCTIONAL BIOSYNTHETIC PEPTIDOGLYCAN TRANSGLYCOSYLASE"/>
    <property type="match status" value="1"/>
</dbReference>
<sequence>MARNHAHREFSVGRFIVKMALVVLLSVSGAVLAMRWVPPPTSAFMLRAEFEAWREGRVDFNLRQQWVGLSKISPAAGQAVLAAEDQSFIRHHGFNFKAIAQAFKRNQNSKRIRGGSTLSQQAAKNLFLYPQRNFFRKSLEAGLTILLELLWDKPRILEVYLNIVQFGDGIYGVEAASQAFFKKSAARLEPSEAALLAAVLPNPLKLRADNPSAYVLKRREWILRQMRQLGEEYYPPELHPAK</sequence>
<dbReference type="EMBL" id="QJPH01000193">
    <property type="protein sequence ID" value="PZN83109.1"/>
    <property type="molecule type" value="Genomic_DNA"/>
</dbReference>
<dbReference type="HAMAP" id="MF_00766">
    <property type="entry name" value="PGT_MtgA"/>
    <property type="match status" value="1"/>
</dbReference>
<feature type="domain" description="Glycosyl transferase family 51" evidence="12">
    <location>
        <begin position="61"/>
        <end position="226"/>
    </location>
</feature>
<evidence type="ECO:0000256" key="8">
    <source>
        <dbReference type="ARBA" id="ARBA00022989"/>
    </source>
</evidence>
<evidence type="ECO:0000256" key="5">
    <source>
        <dbReference type="ARBA" id="ARBA00022692"/>
    </source>
</evidence>
<comment type="function">
    <text evidence="11">Peptidoglycan polymerase that catalyzes glycan chain elongation from lipid-linked precursors.</text>
</comment>
<dbReference type="AlphaFoldDB" id="A0A2W4RNJ7"/>
<dbReference type="EC" id="2.4.99.28" evidence="11"/>
<dbReference type="Pfam" id="PF00912">
    <property type="entry name" value="Transgly"/>
    <property type="match status" value="1"/>
</dbReference>
<evidence type="ECO:0000256" key="10">
    <source>
        <dbReference type="ARBA" id="ARBA00023316"/>
    </source>
</evidence>
<keyword evidence="10 11" id="KW-0961">Cell wall biogenesis/degradation</keyword>
<comment type="catalytic activity">
    <reaction evidence="11">
        <text>[GlcNAc-(1-&gt;4)-Mur2Ac(oyl-L-Ala-gamma-D-Glu-L-Lys-D-Ala-D-Ala)](n)-di-trans,octa-cis-undecaprenyl diphosphate + beta-D-GlcNAc-(1-&gt;4)-Mur2Ac(oyl-L-Ala-gamma-D-Glu-L-Lys-D-Ala-D-Ala)-di-trans,octa-cis-undecaprenyl diphosphate = [GlcNAc-(1-&gt;4)-Mur2Ac(oyl-L-Ala-gamma-D-Glu-L-Lys-D-Ala-D-Ala)](n+1)-di-trans,octa-cis-undecaprenyl diphosphate + di-trans,octa-cis-undecaprenyl diphosphate + H(+)</text>
        <dbReference type="Rhea" id="RHEA:23708"/>
        <dbReference type="Rhea" id="RHEA-COMP:9602"/>
        <dbReference type="Rhea" id="RHEA-COMP:9603"/>
        <dbReference type="ChEBI" id="CHEBI:15378"/>
        <dbReference type="ChEBI" id="CHEBI:58405"/>
        <dbReference type="ChEBI" id="CHEBI:60033"/>
        <dbReference type="ChEBI" id="CHEBI:78435"/>
        <dbReference type="EC" id="2.4.99.28"/>
    </reaction>
</comment>
<comment type="subcellular location">
    <subcellularLocation>
        <location evidence="11">Cell inner membrane</location>
        <topology evidence="11">Single-pass membrane protein</topology>
    </subcellularLocation>
</comment>
<keyword evidence="8 11" id="KW-1133">Transmembrane helix</keyword>
<dbReference type="SUPFAM" id="SSF53955">
    <property type="entry name" value="Lysozyme-like"/>
    <property type="match status" value="1"/>
</dbReference>
<keyword evidence="2 11" id="KW-0997">Cell inner membrane</keyword>
<dbReference type="GO" id="GO:0008360">
    <property type="term" value="P:regulation of cell shape"/>
    <property type="evidence" value="ECO:0007669"/>
    <property type="project" value="UniProtKB-KW"/>
</dbReference>
<dbReference type="GO" id="GO:0005886">
    <property type="term" value="C:plasma membrane"/>
    <property type="evidence" value="ECO:0007669"/>
    <property type="project" value="UniProtKB-SubCell"/>
</dbReference>
<dbReference type="Gene3D" id="1.10.3810.10">
    <property type="entry name" value="Biosynthetic peptidoglycan transglycosylase-like"/>
    <property type="match status" value="1"/>
</dbReference>
<dbReference type="GO" id="GO:0009252">
    <property type="term" value="P:peptidoglycan biosynthetic process"/>
    <property type="evidence" value="ECO:0007669"/>
    <property type="project" value="UniProtKB-UniRule"/>
</dbReference>
<evidence type="ECO:0000256" key="3">
    <source>
        <dbReference type="ARBA" id="ARBA00022676"/>
    </source>
</evidence>
<comment type="similarity">
    <text evidence="11">Belongs to the glycosyltransferase 51 family.</text>
</comment>
<evidence type="ECO:0000256" key="2">
    <source>
        <dbReference type="ARBA" id="ARBA00022519"/>
    </source>
</evidence>